<protein>
    <submittedName>
        <fullName evidence="2">GDP-mannose 4,6-dehydratase</fullName>
        <ecNumber evidence="2">4.2.1.47</ecNumber>
    </submittedName>
</protein>
<evidence type="ECO:0000313" key="2">
    <source>
        <dbReference type="EMBL" id="MBP5857432.1"/>
    </source>
</evidence>
<feature type="domain" description="NAD(P)-binding" evidence="1">
    <location>
        <begin position="6"/>
        <end position="322"/>
    </location>
</feature>
<keyword evidence="3" id="KW-1185">Reference proteome</keyword>
<organism evidence="2 3">
    <name type="scientific">Marivibrio halodurans</name>
    <dbReference type="NCBI Taxonomy" id="2039722"/>
    <lineage>
        <taxon>Bacteria</taxon>
        <taxon>Pseudomonadati</taxon>
        <taxon>Pseudomonadota</taxon>
        <taxon>Alphaproteobacteria</taxon>
        <taxon>Rhodospirillales</taxon>
        <taxon>Rhodospirillaceae</taxon>
        <taxon>Marivibrio</taxon>
    </lineage>
</organism>
<comment type="caution">
    <text evidence="2">The sequence shown here is derived from an EMBL/GenBank/DDBJ whole genome shotgun (WGS) entry which is preliminary data.</text>
</comment>
<dbReference type="Pfam" id="PF16363">
    <property type="entry name" value="GDP_Man_Dehyd"/>
    <property type="match status" value="1"/>
</dbReference>
<dbReference type="Gene3D" id="3.40.50.720">
    <property type="entry name" value="NAD(P)-binding Rossmann-like Domain"/>
    <property type="match status" value="1"/>
</dbReference>
<reference evidence="2" key="1">
    <citation type="submission" date="2021-04" db="EMBL/GenBank/DDBJ databases">
        <authorList>
            <person name="Zhang D.-C."/>
        </authorList>
    </citation>
    <scope>NUCLEOTIDE SEQUENCE</scope>
    <source>
        <strain evidence="2">CGMCC 1.15697</strain>
    </source>
</reference>
<dbReference type="RefSeq" id="WP_210682015.1">
    <property type="nucleotide sequence ID" value="NZ_JAGMWN010000004.1"/>
</dbReference>
<name>A0A8J7RZA5_9PROT</name>
<dbReference type="PROSITE" id="PS51257">
    <property type="entry name" value="PROKAR_LIPOPROTEIN"/>
    <property type="match status" value="1"/>
</dbReference>
<accession>A0A8J7RZA5</accession>
<evidence type="ECO:0000259" key="1">
    <source>
        <dbReference type="Pfam" id="PF16363"/>
    </source>
</evidence>
<dbReference type="EMBL" id="JAGMWN010000004">
    <property type="protein sequence ID" value="MBP5857432.1"/>
    <property type="molecule type" value="Genomic_DNA"/>
</dbReference>
<gene>
    <name evidence="2" type="ORF">KAJ83_10470</name>
</gene>
<dbReference type="GO" id="GO:0008446">
    <property type="term" value="F:GDP-mannose 4,6-dehydratase activity"/>
    <property type="evidence" value="ECO:0007669"/>
    <property type="project" value="UniProtKB-EC"/>
</dbReference>
<dbReference type="PANTHER" id="PTHR43000">
    <property type="entry name" value="DTDP-D-GLUCOSE 4,6-DEHYDRATASE-RELATED"/>
    <property type="match status" value="1"/>
</dbReference>
<dbReference type="Gene3D" id="3.90.25.10">
    <property type="entry name" value="UDP-galactose 4-epimerase, domain 1"/>
    <property type="match status" value="1"/>
</dbReference>
<dbReference type="InterPro" id="IPR016040">
    <property type="entry name" value="NAD(P)-bd_dom"/>
</dbReference>
<sequence>MRTNLMVTGVAGFVGCHLAHAAIDQGFRVVGIDSFAYSGLRENLVDLAGRERFDFEEADIRDGAAMRRILDRRRPDIVLNLAAQTHVDHSNRDGTPFFDVNVTGCATLLEAFRSHLAAAGGPTRASLFIQVSTDEVFGPRSPEEPADTEAAYRPTSPYAASKAGADLAVLSMHRTHGLPVAITYCTNNFGPRQFPEKLIPLVVARALDGERIPIYGDGGQRRDWLHVADHCAGLLAVAGRGRPGDRYLFAGGNTLDNLSVVRMICDHLDATSPRPDGRPYRDQIRHVADRAGHDPCYALDDSDTRRRLGWSARADFAAALAETVDWYVANPDWRRIAAARQVGPAARDARRLRGTAP</sequence>
<keyword evidence="2" id="KW-0456">Lyase</keyword>
<dbReference type="Proteomes" id="UP000672602">
    <property type="component" value="Unassembled WGS sequence"/>
</dbReference>
<dbReference type="EC" id="4.2.1.47" evidence="2"/>
<dbReference type="AlphaFoldDB" id="A0A8J7RZA5"/>
<dbReference type="InterPro" id="IPR036291">
    <property type="entry name" value="NAD(P)-bd_dom_sf"/>
</dbReference>
<evidence type="ECO:0000313" key="3">
    <source>
        <dbReference type="Proteomes" id="UP000672602"/>
    </source>
</evidence>
<proteinExistence type="predicted"/>
<dbReference type="SUPFAM" id="SSF51735">
    <property type="entry name" value="NAD(P)-binding Rossmann-fold domains"/>
    <property type="match status" value="1"/>
</dbReference>